<name>A0AB33ISS8_9BACT</name>
<reference evidence="9" key="1">
    <citation type="submission" date="2024-07" db="EMBL/GenBank/DDBJ databases">
        <title>Complete genome sequence of Prevotella sp. YM-2024 GTC17253.</title>
        <authorList>
            <person name="Hayashi M."/>
            <person name="Muto Y."/>
            <person name="Tanaka K."/>
            <person name="Niwa H."/>
        </authorList>
    </citation>
    <scope>NUCLEOTIDE SEQUENCE</scope>
    <source>
        <strain evidence="9">GTC17253</strain>
    </source>
</reference>
<evidence type="ECO:0000256" key="3">
    <source>
        <dbReference type="ARBA" id="ARBA00022729"/>
    </source>
</evidence>
<dbReference type="GO" id="GO:0009279">
    <property type="term" value="C:cell outer membrane"/>
    <property type="evidence" value="ECO:0007669"/>
    <property type="project" value="UniProtKB-SubCell"/>
</dbReference>
<keyword evidence="5" id="KW-0998">Cell outer membrane</keyword>
<evidence type="ECO:0000256" key="2">
    <source>
        <dbReference type="ARBA" id="ARBA00006275"/>
    </source>
</evidence>
<protein>
    <recommendedName>
        <fullName evidence="10">RagB/SusD family nutrient uptake outer membrane protein</fullName>
    </recommendedName>
</protein>
<evidence type="ECO:0000313" key="9">
    <source>
        <dbReference type="EMBL" id="BFO72239.1"/>
    </source>
</evidence>
<proteinExistence type="inferred from homology"/>
<keyword evidence="4" id="KW-0472">Membrane</keyword>
<organism evidence="9">
    <name type="scientific">Prevotella sp. GTC17253</name>
    <dbReference type="NCBI Taxonomy" id="3236793"/>
    <lineage>
        <taxon>Bacteria</taxon>
        <taxon>Pseudomonadati</taxon>
        <taxon>Bacteroidota</taxon>
        <taxon>Bacteroidia</taxon>
        <taxon>Bacteroidales</taxon>
        <taxon>Prevotellaceae</taxon>
        <taxon>Prevotella</taxon>
    </lineage>
</organism>
<feature type="domain" description="SusD-like N-terminal" evidence="8">
    <location>
        <begin position="116"/>
        <end position="248"/>
    </location>
</feature>
<evidence type="ECO:0000259" key="8">
    <source>
        <dbReference type="Pfam" id="PF14322"/>
    </source>
</evidence>
<evidence type="ECO:0000256" key="4">
    <source>
        <dbReference type="ARBA" id="ARBA00023136"/>
    </source>
</evidence>
<dbReference type="InterPro" id="IPR011990">
    <property type="entry name" value="TPR-like_helical_dom_sf"/>
</dbReference>
<dbReference type="InterPro" id="IPR033985">
    <property type="entry name" value="SusD-like_N"/>
</dbReference>
<evidence type="ECO:0000256" key="1">
    <source>
        <dbReference type="ARBA" id="ARBA00004442"/>
    </source>
</evidence>
<keyword evidence="3 6" id="KW-0732">Signal</keyword>
<dbReference type="EMBL" id="AP035785">
    <property type="protein sequence ID" value="BFO72239.1"/>
    <property type="molecule type" value="Genomic_DNA"/>
</dbReference>
<feature type="signal peptide" evidence="6">
    <location>
        <begin position="1"/>
        <end position="22"/>
    </location>
</feature>
<dbReference type="AlphaFoldDB" id="A0AB33ISS8"/>
<feature type="domain" description="RagB/SusD" evidence="7">
    <location>
        <begin position="387"/>
        <end position="614"/>
    </location>
</feature>
<dbReference type="SUPFAM" id="SSF48452">
    <property type="entry name" value="TPR-like"/>
    <property type="match status" value="1"/>
</dbReference>
<evidence type="ECO:0000256" key="5">
    <source>
        <dbReference type="ARBA" id="ARBA00023237"/>
    </source>
</evidence>
<dbReference type="Pfam" id="PF07980">
    <property type="entry name" value="SusD_RagB"/>
    <property type="match status" value="1"/>
</dbReference>
<dbReference type="Gene3D" id="1.25.40.900">
    <property type="match status" value="1"/>
</dbReference>
<feature type="chain" id="PRO_5044313624" description="RagB/SusD family nutrient uptake outer membrane protein" evidence="6">
    <location>
        <begin position="23"/>
        <end position="632"/>
    </location>
</feature>
<dbReference type="Pfam" id="PF14322">
    <property type="entry name" value="SusD-like_3"/>
    <property type="match status" value="1"/>
</dbReference>
<gene>
    <name evidence="9" type="ORF">GTC17253_22050</name>
</gene>
<dbReference type="Gene3D" id="1.25.40.390">
    <property type="match status" value="1"/>
</dbReference>
<dbReference type="InterPro" id="IPR012944">
    <property type="entry name" value="SusD_RagB_dom"/>
</dbReference>
<dbReference type="Gene3D" id="2.20.20.130">
    <property type="match status" value="1"/>
</dbReference>
<evidence type="ECO:0000256" key="6">
    <source>
        <dbReference type="SAM" id="SignalP"/>
    </source>
</evidence>
<comment type="similarity">
    <text evidence="2">Belongs to the SusD family.</text>
</comment>
<comment type="subcellular location">
    <subcellularLocation>
        <location evidence="1">Cell outer membrane</location>
    </subcellularLocation>
</comment>
<evidence type="ECO:0008006" key="10">
    <source>
        <dbReference type="Google" id="ProtNLM"/>
    </source>
</evidence>
<sequence length="632" mass="71814">MKKNLKLYLAIAAAALCLGSCIDETTSTEFVHAEQIQKSTSALEGMVNSIYTTMVGYKNDDGGIELISYGCLVSMLEHGTTQLVCTGTNGYNTMGAYCMGSVSANGSNRGTYPSYTYYGYIKTANNVIGLIDSTETDATKRAYLGIAHAYRALFYMDLVQIMEYKKPTDSRYTFTAPENDLTNLGIPIVTEKTTSEEAINNPRATVDAVYDLILGDLAKADKYLQGFTRSDKVQPDQSVVYGLYARAYTNLASRVKTAAKYKDEAAYWKKASDYADKAITTSKCTPLTEDQWTDPVNGFNNRNSQNSWLLATSISEGNTFAATGGDWQSFSYSMIFCTETNFSEYGWRVGRSLDRKWYEQLSDKDFRKKSWLAPNFFYESKNQVPGQPYLIERDAKGNFINNKYQKGNAEFTSTEQSDWTDLYTGYGSDKYQYRLNSSPSWIRSRINKSYGYQSWPWLYVNIKFRPHNGNYTNFEVGGATDFPVMRVEEMYFLKAEAALHTSGLAAAKKELENIVKTRNSDYTCKAANEKEFMDEYVFQKGVEFWGEGINYFDAKRLEVGIHRAYKGTNCERYQHCINIDGVFPGWTPGWNQAERNANNAVYHYNNPYTNPSTYYYYKSNDELRPYYGTPLN</sequence>
<accession>A0AB33ISS8</accession>
<evidence type="ECO:0000259" key="7">
    <source>
        <dbReference type="Pfam" id="PF07980"/>
    </source>
</evidence>